<proteinExistence type="predicted"/>
<comment type="caution">
    <text evidence="1">The sequence shown here is derived from an EMBL/GenBank/DDBJ whole genome shotgun (WGS) entry which is preliminary data.</text>
</comment>
<dbReference type="Proteomes" id="UP000789920">
    <property type="component" value="Unassembled WGS sequence"/>
</dbReference>
<evidence type="ECO:0000313" key="1">
    <source>
        <dbReference type="EMBL" id="CAG8527557.1"/>
    </source>
</evidence>
<dbReference type="EMBL" id="CAJVQC010003472">
    <property type="protein sequence ID" value="CAG8527557.1"/>
    <property type="molecule type" value="Genomic_DNA"/>
</dbReference>
<gene>
    <name evidence="1" type="ORF">RPERSI_LOCUS2989</name>
</gene>
<protein>
    <submittedName>
        <fullName evidence="1">28734_t:CDS:1</fullName>
    </submittedName>
</protein>
<organism evidence="1 2">
    <name type="scientific">Racocetra persica</name>
    <dbReference type="NCBI Taxonomy" id="160502"/>
    <lineage>
        <taxon>Eukaryota</taxon>
        <taxon>Fungi</taxon>
        <taxon>Fungi incertae sedis</taxon>
        <taxon>Mucoromycota</taxon>
        <taxon>Glomeromycotina</taxon>
        <taxon>Glomeromycetes</taxon>
        <taxon>Diversisporales</taxon>
        <taxon>Gigasporaceae</taxon>
        <taxon>Racocetra</taxon>
    </lineage>
</organism>
<name>A0ACA9LGP9_9GLOM</name>
<keyword evidence="2" id="KW-1185">Reference proteome</keyword>
<evidence type="ECO:0000313" key="2">
    <source>
        <dbReference type="Proteomes" id="UP000789920"/>
    </source>
</evidence>
<reference evidence="1" key="1">
    <citation type="submission" date="2021-06" db="EMBL/GenBank/DDBJ databases">
        <authorList>
            <person name="Kallberg Y."/>
            <person name="Tangrot J."/>
            <person name="Rosling A."/>
        </authorList>
    </citation>
    <scope>NUCLEOTIDE SEQUENCE</scope>
    <source>
        <strain evidence="1">MA461A</strain>
    </source>
</reference>
<sequence length="61" mass="7273">MDKEMKLAADERKKDEEIIHFMKKVVNVLFLFELKAEDEWKPEDDGLESSNPDDVKLDKEY</sequence>
<accession>A0ACA9LGP9</accession>